<reference evidence="4" key="1">
    <citation type="submission" date="2021-02" db="EMBL/GenBank/DDBJ databases">
        <authorList>
            <person name="Dougan E. K."/>
            <person name="Rhodes N."/>
            <person name="Thang M."/>
            <person name="Chan C."/>
        </authorList>
    </citation>
    <scope>NUCLEOTIDE SEQUENCE</scope>
</reference>
<sequence>MPQVLPCISRCWGLGFWVYLLANSAFDLSKLASKLFQNSFDLTAGQWCGLVANLVFFGICASTVMVRWSAVLVRRAFILGSGHRWLHHLLAPIFVAGFYRATWSRIAKAWGLVIFIVVIGIIVANLPYPWRQIIDLGVVINLLGGTVALLAHTARAVVGKQLPKVSGDFPAGCTEFDDNCVTGGPYPQAVSLTSHC</sequence>
<evidence type="ECO:0000313" key="3">
    <source>
        <dbReference type="EMBL" id="CAE8599261.1"/>
    </source>
</evidence>
<keyword evidence="7" id="KW-1185">Reference proteome</keyword>
<evidence type="ECO:0000313" key="7">
    <source>
        <dbReference type="Proteomes" id="UP000654075"/>
    </source>
</evidence>
<dbReference type="Proteomes" id="UP000626109">
    <property type="component" value="Unassembled WGS sequence"/>
</dbReference>
<protein>
    <submittedName>
        <fullName evidence="4">Uncharacterized protein</fullName>
    </submittedName>
</protein>
<dbReference type="EMBL" id="CAJNNV010010927">
    <property type="protein sequence ID" value="CAE8599261.1"/>
    <property type="molecule type" value="Genomic_DNA"/>
</dbReference>
<name>A0A813I2D4_POLGL</name>
<feature type="transmembrane region" description="Helical" evidence="1">
    <location>
        <begin position="109"/>
        <end position="128"/>
    </location>
</feature>
<keyword evidence="1" id="KW-0472">Membrane</keyword>
<keyword evidence="1" id="KW-0812">Transmembrane</keyword>
<organism evidence="4 6">
    <name type="scientific">Polarella glacialis</name>
    <name type="common">Dinoflagellate</name>
    <dbReference type="NCBI Taxonomy" id="89957"/>
    <lineage>
        <taxon>Eukaryota</taxon>
        <taxon>Sar</taxon>
        <taxon>Alveolata</taxon>
        <taxon>Dinophyceae</taxon>
        <taxon>Suessiales</taxon>
        <taxon>Suessiaceae</taxon>
        <taxon>Polarella</taxon>
    </lineage>
</organism>
<dbReference type="Proteomes" id="UP000654075">
    <property type="component" value="Unassembled WGS sequence"/>
</dbReference>
<evidence type="ECO:0000313" key="6">
    <source>
        <dbReference type="Proteomes" id="UP000626109"/>
    </source>
</evidence>
<dbReference type="EMBL" id="CAJNNW010002708">
    <property type="protein sequence ID" value="CAE8644581.1"/>
    <property type="molecule type" value="Genomic_DNA"/>
</dbReference>
<feature type="transmembrane region" description="Helical" evidence="1">
    <location>
        <begin position="44"/>
        <end position="65"/>
    </location>
</feature>
<proteinExistence type="predicted"/>
<evidence type="ECO:0000313" key="2">
    <source>
        <dbReference type="EMBL" id="CAE8586288.1"/>
    </source>
</evidence>
<keyword evidence="1" id="KW-1133">Transmembrane helix</keyword>
<accession>A0A813I2D4</accession>
<evidence type="ECO:0000313" key="5">
    <source>
        <dbReference type="EMBL" id="CAE8650735.1"/>
    </source>
</evidence>
<gene>
    <name evidence="3" type="ORF">PGLA1383_LOCUS17622</name>
    <name evidence="2" type="ORF">PGLA1383_LOCUS5163</name>
    <name evidence="4" type="ORF">PGLA2088_LOCUS3180</name>
    <name evidence="5" type="ORF">PGLA2088_LOCUS8527</name>
</gene>
<dbReference type="AlphaFoldDB" id="A0A813I2D4"/>
<dbReference type="EMBL" id="CAJNNW010009138">
    <property type="protein sequence ID" value="CAE8650735.1"/>
    <property type="molecule type" value="Genomic_DNA"/>
</dbReference>
<dbReference type="OrthoDB" id="434363at2759"/>
<evidence type="ECO:0000256" key="1">
    <source>
        <dbReference type="SAM" id="Phobius"/>
    </source>
</evidence>
<feature type="transmembrane region" description="Helical" evidence="1">
    <location>
        <begin position="12"/>
        <end position="32"/>
    </location>
</feature>
<dbReference type="EMBL" id="CAJNNV010001995">
    <property type="protein sequence ID" value="CAE8586288.1"/>
    <property type="molecule type" value="Genomic_DNA"/>
</dbReference>
<evidence type="ECO:0000313" key="4">
    <source>
        <dbReference type="EMBL" id="CAE8644581.1"/>
    </source>
</evidence>
<comment type="caution">
    <text evidence="4">The sequence shown here is derived from an EMBL/GenBank/DDBJ whole genome shotgun (WGS) entry which is preliminary data.</text>
</comment>
<feature type="transmembrane region" description="Helical" evidence="1">
    <location>
        <begin position="134"/>
        <end position="154"/>
    </location>
</feature>